<name>M2NMU3_BAUPA</name>
<evidence type="ECO:0000313" key="3">
    <source>
        <dbReference type="Proteomes" id="UP000011761"/>
    </source>
</evidence>
<dbReference type="GO" id="GO:0006570">
    <property type="term" value="P:tyrosine metabolic process"/>
    <property type="evidence" value="ECO:0007669"/>
    <property type="project" value="TreeGrafter"/>
</dbReference>
<organism evidence="2 3">
    <name type="scientific">Baudoinia panamericana (strain UAMH 10762)</name>
    <name type="common">Angels' share fungus</name>
    <name type="synonym">Baudoinia compniacensis (strain UAMH 10762)</name>
    <dbReference type="NCBI Taxonomy" id="717646"/>
    <lineage>
        <taxon>Eukaryota</taxon>
        <taxon>Fungi</taxon>
        <taxon>Dikarya</taxon>
        <taxon>Ascomycota</taxon>
        <taxon>Pezizomycotina</taxon>
        <taxon>Dothideomycetes</taxon>
        <taxon>Dothideomycetidae</taxon>
        <taxon>Mycosphaerellales</taxon>
        <taxon>Teratosphaeriaceae</taxon>
        <taxon>Baudoinia</taxon>
    </lineage>
</organism>
<evidence type="ECO:0000313" key="2">
    <source>
        <dbReference type="EMBL" id="EMD00511.1"/>
    </source>
</evidence>
<accession>M2NMU3</accession>
<comment type="similarity">
    <text evidence="1">Belongs to the TTC36 family.</text>
</comment>
<dbReference type="STRING" id="717646.M2NMU3"/>
<protein>
    <submittedName>
        <fullName evidence="2">Uncharacterized protein</fullName>
    </submittedName>
</protein>
<dbReference type="AlphaFoldDB" id="M2NMU3"/>
<evidence type="ECO:0000256" key="1">
    <source>
        <dbReference type="ARBA" id="ARBA00006995"/>
    </source>
</evidence>
<dbReference type="EMBL" id="KB445550">
    <property type="protein sequence ID" value="EMD00511.1"/>
    <property type="molecule type" value="Genomic_DNA"/>
</dbReference>
<dbReference type="KEGG" id="bcom:BAUCODRAFT_172250"/>
<reference evidence="2 3" key="1">
    <citation type="journal article" date="2012" name="PLoS Pathog.">
        <title>Diverse lifestyles and strategies of plant pathogenesis encoded in the genomes of eighteen Dothideomycetes fungi.</title>
        <authorList>
            <person name="Ohm R.A."/>
            <person name="Feau N."/>
            <person name="Henrissat B."/>
            <person name="Schoch C.L."/>
            <person name="Horwitz B.A."/>
            <person name="Barry K.W."/>
            <person name="Condon B.J."/>
            <person name="Copeland A.C."/>
            <person name="Dhillon B."/>
            <person name="Glaser F."/>
            <person name="Hesse C.N."/>
            <person name="Kosti I."/>
            <person name="LaButti K."/>
            <person name="Lindquist E.A."/>
            <person name="Lucas S."/>
            <person name="Salamov A.A."/>
            <person name="Bradshaw R.E."/>
            <person name="Ciuffetti L."/>
            <person name="Hamelin R.C."/>
            <person name="Kema G.H.J."/>
            <person name="Lawrence C."/>
            <person name="Scott J.A."/>
            <person name="Spatafora J.W."/>
            <person name="Turgeon B.G."/>
            <person name="de Wit P.J.G.M."/>
            <person name="Zhong S."/>
            <person name="Goodwin S.B."/>
            <person name="Grigoriev I.V."/>
        </authorList>
    </citation>
    <scope>NUCLEOTIDE SEQUENCE [LARGE SCALE GENOMIC DNA]</scope>
    <source>
        <strain evidence="2 3">UAMH 10762</strain>
    </source>
</reference>
<dbReference type="Proteomes" id="UP000011761">
    <property type="component" value="Unassembled WGS sequence"/>
</dbReference>
<dbReference type="OMA" id="ILYKAAR"/>
<gene>
    <name evidence="2" type="ORF">BAUCODRAFT_172250</name>
</gene>
<dbReference type="InterPro" id="IPR038906">
    <property type="entry name" value="TTC36"/>
</dbReference>
<dbReference type="PANTHER" id="PTHR21405">
    <property type="entry name" value="CDNA SEQUENCE BC021608"/>
    <property type="match status" value="1"/>
</dbReference>
<dbReference type="GeneID" id="19109435"/>
<dbReference type="eggNOG" id="KOG4555">
    <property type="taxonomic scope" value="Eukaryota"/>
</dbReference>
<dbReference type="HOGENOM" id="CLU_074601_0_0_1"/>
<sequence length="229" mass="25043">MATATYLSQNDQTVLGVLFDAEGGMSNTPPQPTSIPIRDQLTQKLQRHERQLLLALSNDNPDRSSLESTVIALDQLIAQHPAYASAYNNRAQTRRLMYSLDELAARPEVVRQLFGDLDTAIQLASPSHPHSGGVTADQATVLSAAHTHRASLLYEGSKRRTTHHLLASIERYADLDADSLQELASLDFAEGGRYGHGVAKQMAVMTNPYAKLCGEMVKQAMQREMSGSV</sequence>
<dbReference type="OrthoDB" id="539634at2759"/>
<dbReference type="PANTHER" id="PTHR21405:SF0">
    <property type="entry name" value="TETRATRICOPEPTIDE REPEAT PROTEIN 36"/>
    <property type="match status" value="1"/>
</dbReference>
<dbReference type="RefSeq" id="XP_007671695.1">
    <property type="nucleotide sequence ID" value="XM_007673505.1"/>
</dbReference>
<proteinExistence type="inferred from homology"/>
<keyword evidence="3" id="KW-1185">Reference proteome</keyword>